<evidence type="ECO:0000313" key="3">
    <source>
        <dbReference type="Proteomes" id="UP000887116"/>
    </source>
</evidence>
<organism evidence="2 3">
    <name type="scientific">Trichonephila clavata</name>
    <name type="common">Joro spider</name>
    <name type="synonym">Nephila clavata</name>
    <dbReference type="NCBI Taxonomy" id="2740835"/>
    <lineage>
        <taxon>Eukaryota</taxon>
        <taxon>Metazoa</taxon>
        <taxon>Ecdysozoa</taxon>
        <taxon>Arthropoda</taxon>
        <taxon>Chelicerata</taxon>
        <taxon>Arachnida</taxon>
        <taxon>Araneae</taxon>
        <taxon>Araneomorphae</taxon>
        <taxon>Entelegynae</taxon>
        <taxon>Araneoidea</taxon>
        <taxon>Nephilidae</taxon>
        <taxon>Trichonephila</taxon>
    </lineage>
</organism>
<keyword evidence="3" id="KW-1185">Reference proteome</keyword>
<evidence type="ECO:0000313" key="2">
    <source>
        <dbReference type="EMBL" id="GFR03206.1"/>
    </source>
</evidence>
<accession>A0A8X6LA21</accession>
<gene>
    <name evidence="2" type="ORF">TNCT_640931</name>
</gene>
<evidence type="ECO:0000256" key="1">
    <source>
        <dbReference type="SAM" id="MobiDB-lite"/>
    </source>
</evidence>
<reference evidence="2" key="1">
    <citation type="submission" date="2020-07" db="EMBL/GenBank/DDBJ databases">
        <title>Multicomponent nature underlies the extraordinary mechanical properties of spider dragline silk.</title>
        <authorList>
            <person name="Kono N."/>
            <person name="Nakamura H."/>
            <person name="Mori M."/>
            <person name="Yoshida Y."/>
            <person name="Ohtoshi R."/>
            <person name="Malay A.D."/>
            <person name="Moran D.A.P."/>
            <person name="Tomita M."/>
            <person name="Numata K."/>
            <person name="Arakawa K."/>
        </authorList>
    </citation>
    <scope>NUCLEOTIDE SEQUENCE</scope>
</reference>
<dbReference type="Proteomes" id="UP000887116">
    <property type="component" value="Unassembled WGS sequence"/>
</dbReference>
<sequence length="76" mass="8376">MFHSHETGRAEWQQNIHLYQFSTSRGTLISVPLSAEEDNGIIKVIRSVNKAISGPMYPERAINSSGEDAESGSSVR</sequence>
<comment type="caution">
    <text evidence="2">The sequence shown here is derived from an EMBL/GenBank/DDBJ whole genome shotgun (WGS) entry which is preliminary data.</text>
</comment>
<name>A0A8X6LA21_TRICU</name>
<dbReference type="AlphaFoldDB" id="A0A8X6LA21"/>
<protein>
    <submittedName>
        <fullName evidence="2">Uncharacterized protein</fullName>
    </submittedName>
</protein>
<dbReference type="EMBL" id="BMAO01015632">
    <property type="protein sequence ID" value="GFR03206.1"/>
    <property type="molecule type" value="Genomic_DNA"/>
</dbReference>
<proteinExistence type="predicted"/>
<feature type="region of interest" description="Disordered" evidence="1">
    <location>
        <begin position="56"/>
        <end position="76"/>
    </location>
</feature>
<feature type="compositionally biased region" description="Polar residues" evidence="1">
    <location>
        <begin position="62"/>
        <end position="76"/>
    </location>
</feature>